<dbReference type="Pfam" id="PF20411">
    <property type="entry name" value="DUF6697"/>
    <property type="match status" value="1"/>
</dbReference>
<sequence>MIPIDASLAPELVEFWAKKYKETKEELDDLKTLVTCKVSERDEILETVRSIKNAVDDEASLRQKLEVAIKEKEELASRLARLEAEQSVLSRQAQLSVMQARALAKEATEQRHLAVSQQFPAVQSVEHSEQATVTFTDYKTIIRHLPSQFSQHRLQFVTSPPASLPLCVPACGQHGFWFYAPSIGPFQLIAEMRQNEWSYLGQYVSAPLANAEMKLSEWVSLDEETKMAHCSRFAALNPREDRHLVRRRYDAGEWKITCCSLQCVGYDKLLYEALRIAAQKSRLQPMLQEQQTPVPNVRPRTRAQARQLQEAADASEERAKNKRSSCGGSLVQSKMLSKKVRLSPKIILKLES</sequence>
<dbReference type="OrthoDB" id="3214033at2759"/>
<feature type="coiled-coil region" evidence="1">
    <location>
        <begin position="13"/>
        <end position="92"/>
    </location>
</feature>
<evidence type="ECO:0000259" key="3">
    <source>
        <dbReference type="Pfam" id="PF20411"/>
    </source>
</evidence>
<dbReference type="HOGENOM" id="CLU_049204_0_0_1"/>
<organism evidence="4 5">
    <name type="scientific">Pisolithus microcarpus 441</name>
    <dbReference type="NCBI Taxonomy" id="765257"/>
    <lineage>
        <taxon>Eukaryota</taxon>
        <taxon>Fungi</taxon>
        <taxon>Dikarya</taxon>
        <taxon>Basidiomycota</taxon>
        <taxon>Agaricomycotina</taxon>
        <taxon>Agaricomycetes</taxon>
        <taxon>Agaricomycetidae</taxon>
        <taxon>Boletales</taxon>
        <taxon>Sclerodermatineae</taxon>
        <taxon>Pisolithaceae</taxon>
        <taxon>Pisolithus</taxon>
    </lineage>
</organism>
<keyword evidence="5" id="KW-1185">Reference proteome</keyword>
<accession>A0A0C9XTJ4</accession>
<evidence type="ECO:0000256" key="1">
    <source>
        <dbReference type="SAM" id="Coils"/>
    </source>
</evidence>
<feature type="region of interest" description="Disordered" evidence="2">
    <location>
        <begin position="285"/>
        <end position="330"/>
    </location>
</feature>
<protein>
    <recommendedName>
        <fullName evidence="3">DUF6697 domain-containing protein</fullName>
    </recommendedName>
</protein>
<proteinExistence type="predicted"/>
<evidence type="ECO:0000313" key="5">
    <source>
        <dbReference type="Proteomes" id="UP000054018"/>
    </source>
</evidence>
<reference evidence="5" key="2">
    <citation type="submission" date="2015-01" db="EMBL/GenBank/DDBJ databases">
        <title>Evolutionary Origins and Diversification of the Mycorrhizal Mutualists.</title>
        <authorList>
            <consortium name="DOE Joint Genome Institute"/>
            <consortium name="Mycorrhizal Genomics Consortium"/>
            <person name="Kohler A."/>
            <person name="Kuo A."/>
            <person name="Nagy L.G."/>
            <person name="Floudas D."/>
            <person name="Copeland A."/>
            <person name="Barry K.W."/>
            <person name="Cichocki N."/>
            <person name="Veneault-Fourrey C."/>
            <person name="LaButti K."/>
            <person name="Lindquist E.A."/>
            <person name="Lipzen A."/>
            <person name="Lundell T."/>
            <person name="Morin E."/>
            <person name="Murat C."/>
            <person name="Riley R."/>
            <person name="Ohm R."/>
            <person name="Sun H."/>
            <person name="Tunlid A."/>
            <person name="Henrissat B."/>
            <person name="Grigoriev I.V."/>
            <person name="Hibbett D.S."/>
            <person name="Martin F."/>
        </authorList>
    </citation>
    <scope>NUCLEOTIDE SEQUENCE [LARGE SCALE GENOMIC DNA]</scope>
    <source>
        <strain evidence="5">441</strain>
    </source>
</reference>
<dbReference type="EMBL" id="KN833880">
    <property type="protein sequence ID" value="KIK15690.1"/>
    <property type="molecule type" value="Genomic_DNA"/>
</dbReference>
<name>A0A0C9XTJ4_9AGAM</name>
<evidence type="ECO:0000256" key="2">
    <source>
        <dbReference type="SAM" id="MobiDB-lite"/>
    </source>
</evidence>
<reference evidence="4 5" key="1">
    <citation type="submission" date="2014-04" db="EMBL/GenBank/DDBJ databases">
        <authorList>
            <consortium name="DOE Joint Genome Institute"/>
            <person name="Kuo A."/>
            <person name="Kohler A."/>
            <person name="Costa M.D."/>
            <person name="Nagy L.G."/>
            <person name="Floudas D."/>
            <person name="Copeland A."/>
            <person name="Barry K.W."/>
            <person name="Cichocki N."/>
            <person name="Veneault-Fourrey C."/>
            <person name="LaButti K."/>
            <person name="Lindquist E.A."/>
            <person name="Lipzen A."/>
            <person name="Lundell T."/>
            <person name="Morin E."/>
            <person name="Murat C."/>
            <person name="Sun H."/>
            <person name="Tunlid A."/>
            <person name="Henrissat B."/>
            <person name="Grigoriev I.V."/>
            <person name="Hibbett D.S."/>
            <person name="Martin F."/>
            <person name="Nordberg H.P."/>
            <person name="Cantor M.N."/>
            <person name="Hua S.X."/>
        </authorList>
    </citation>
    <scope>NUCLEOTIDE SEQUENCE [LARGE SCALE GENOMIC DNA]</scope>
    <source>
        <strain evidence="4 5">441</strain>
    </source>
</reference>
<dbReference type="InterPro" id="IPR046520">
    <property type="entry name" value="DUF6697"/>
</dbReference>
<keyword evidence="1" id="KW-0175">Coiled coil</keyword>
<dbReference type="AlphaFoldDB" id="A0A0C9XTJ4"/>
<evidence type="ECO:0000313" key="4">
    <source>
        <dbReference type="EMBL" id="KIK15690.1"/>
    </source>
</evidence>
<feature type="domain" description="DUF6697" evidence="3">
    <location>
        <begin position="144"/>
        <end position="274"/>
    </location>
</feature>
<dbReference type="Proteomes" id="UP000054018">
    <property type="component" value="Unassembled WGS sequence"/>
</dbReference>
<gene>
    <name evidence="4" type="ORF">PISMIDRAFT_687060</name>
</gene>